<feature type="compositionally biased region" description="Low complexity" evidence="8">
    <location>
        <begin position="61"/>
        <end position="77"/>
    </location>
</feature>
<dbReference type="Pfam" id="PF00654">
    <property type="entry name" value="Voltage_CLC"/>
    <property type="match status" value="1"/>
</dbReference>
<feature type="region of interest" description="Disordered" evidence="8">
    <location>
        <begin position="93"/>
        <end position="162"/>
    </location>
</feature>
<dbReference type="PANTHER" id="PTHR45711:SF6">
    <property type="entry name" value="CHLORIDE CHANNEL PROTEIN"/>
    <property type="match status" value="1"/>
</dbReference>
<dbReference type="GO" id="GO:0005769">
    <property type="term" value="C:early endosome"/>
    <property type="evidence" value="ECO:0007669"/>
    <property type="project" value="TreeGrafter"/>
</dbReference>
<dbReference type="CDD" id="cd03684">
    <property type="entry name" value="ClC_3_like"/>
    <property type="match status" value="1"/>
</dbReference>
<dbReference type="SUPFAM" id="SSF54631">
    <property type="entry name" value="CBS-domain pair"/>
    <property type="match status" value="1"/>
</dbReference>
<dbReference type="GO" id="GO:0005247">
    <property type="term" value="F:voltage-gated chloride channel activity"/>
    <property type="evidence" value="ECO:0007669"/>
    <property type="project" value="TreeGrafter"/>
</dbReference>
<feature type="compositionally biased region" description="Low complexity" evidence="8">
    <location>
        <begin position="129"/>
        <end position="140"/>
    </location>
</feature>
<evidence type="ECO:0000256" key="9">
    <source>
        <dbReference type="SAM" id="Phobius"/>
    </source>
</evidence>
<feature type="transmembrane region" description="Helical" evidence="9">
    <location>
        <begin position="828"/>
        <end position="852"/>
    </location>
</feature>
<evidence type="ECO:0000256" key="1">
    <source>
        <dbReference type="ARBA" id="ARBA00004141"/>
    </source>
</evidence>
<dbReference type="InterPro" id="IPR001807">
    <property type="entry name" value="ClC"/>
</dbReference>
<dbReference type="FunFam" id="1.10.3080.10:FF:000013">
    <property type="entry name" value="Voltage-gated chloride channel (ClcA)"/>
    <property type="match status" value="1"/>
</dbReference>
<dbReference type="InterPro" id="IPR046342">
    <property type="entry name" value="CBS_dom_sf"/>
</dbReference>
<protein>
    <submittedName>
        <fullName evidence="10">Uncharacterized protein</fullName>
    </submittedName>
</protein>
<evidence type="ECO:0000256" key="6">
    <source>
        <dbReference type="ARBA" id="ARBA00023136"/>
    </source>
</evidence>
<dbReference type="AlphaFoldDB" id="A0A5B0S829"/>
<feature type="compositionally biased region" description="Polar residues" evidence="8">
    <location>
        <begin position="418"/>
        <end position="432"/>
    </location>
</feature>
<sequence length="1072" mass="118380">MSSPQENDFLSNQYGSFSDSPRPSARPRNHRYNSSNVSFLEIPSSLGSDKLKNRQPDEHSSLIQSSSGDSRSISKNGSLLPCSYYTTADQELEPGSADDLNRHLNASPANHRLSQGRLMGSLKMTDWMSTHSPSVPSTPHAGHSRRPSYLSGNSLVTETERRSKARRWKKNYDDEFQEELVRQSGNGIRVWYESYCTIDWLHELIKESIRRKKLAQLPGWLGTFSRTWDKSQAWVLVTLVGICTAFVADQIVSTEMWLFELKEGYCANGWRTPKRFCCDSPASYTRSSTLGSIGQFISSVFDRSNLFPFLNPPSPQSPHSTVAHPFDFNATRRDYRSPAFSSKSFISQWSFKHPSSLDSPSESCPDWHPWTDLLSPHQPQSIWIEYLVYIFFSLSFAGLSSLLTVYLSRSTQIHTSTYAQSDHNDSSSTIHNNLDDPSPVPDASCSSYFDTLPTNRKSSRNQPSSTKVPPKISYFAAGSGIPEVKCILSGFVIRGYLGLSTMLTKAVGLALSVGSGLTLGKEGPLVHIACCIGNIFTRLFPKFDRNEGKRREMLSAACAAGVAVAFGAPIGGVLFSLEEVSYFFPPRVMWRSCWCAIVGAATLRVLDPFKTGKTVLFEVTYDQQWHFIELSGFILLGLVSGVLGAWLSKLNVWWTKTFRKLPCIDRHPVLEVLLVAFVTCLLAFSNRFMKLAGTELVYEMLAECPIIDPSDPTGSSSSGACISDPKDTAQLILNIGIAVVLKFLITVVTFGIKCPAGLFVPSLCIGAMMGRILGYLVEYAYHSHPELSVFQICDPSRPFGQACIIPGVWAMVGAAAMLAGVTRTTLSLAVIMVELTGSLVYILPISMSVLVAKTLADTIEHRSIYDLCMNLSELPYLDAKSEYLHYAKPEDIMDRNAEVIILNGELRASDLRQSIKNMLEAPQLGSGFPLLETSENGDTRISGYVGLVELEHCLSTIEGDPICTFDGADPDVAPNGGLSPNYELPVDFGYLVDHAPVTVSVQTPMELIHEIFVRLGVRYLVVQNHNGLYLGIIEKNRHHTTIPTPNGKEDAHFEALIMGSNSCLSLSSLLFT</sequence>
<keyword evidence="3 9" id="KW-0812">Transmembrane</keyword>
<feature type="transmembrane region" description="Helical" evidence="9">
    <location>
        <begin position="386"/>
        <end position="407"/>
    </location>
</feature>
<feature type="transmembrane region" description="Helical" evidence="9">
    <location>
        <begin position="553"/>
        <end position="576"/>
    </location>
</feature>
<feature type="compositionally biased region" description="Basic and acidic residues" evidence="8">
    <location>
        <begin position="49"/>
        <end position="60"/>
    </location>
</feature>
<accession>A0A5B0S829</accession>
<keyword evidence="5" id="KW-0406">Ion transport</keyword>
<feature type="transmembrane region" description="Helical" evidence="9">
    <location>
        <begin position="525"/>
        <end position="541"/>
    </location>
</feature>
<proteinExistence type="predicted"/>
<feature type="region of interest" description="Disordered" evidence="8">
    <location>
        <begin position="1"/>
        <end position="77"/>
    </location>
</feature>
<dbReference type="Gene3D" id="1.10.3080.10">
    <property type="entry name" value="Clc chloride channel"/>
    <property type="match status" value="1"/>
</dbReference>
<keyword evidence="6 9" id="KW-0472">Membrane</keyword>
<dbReference type="InterPro" id="IPR014743">
    <property type="entry name" value="Cl-channel_core"/>
</dbReference>
<name>A0A5B0S829_PUCGR</name>
<keyword evidence="4 9" id="KW-1133">Transmembrane helix</keyword>
<evidence type="ECO:0000313" key="10">
    <source>
        <dbReference type="EMBL" id="KAA1133962.1"/>
    </source>
</evidence>
<gene>
    <name evidence="10" type="ORF">PGTUg99_033575</name>
</gene>
<feature type="transmembrane region" description="Helical" evidence="9">
    <location>
        <begin position="627"/>
        <end position="647"/>
    </location>
</feature>
<evidence type="ECO:0000256" key="5">
    <source>
        <dbReference type="ARBA" id="ARBA00023065"/>
    </source>
</evidence>
<dbReference type="GO" id="GO:0005794">
    <property type="term" value="C:Golgi apparatus"/>
    <property type="evidence" value="ECO:0007669"/>
    <property type="project" value="TreeGrafter"/>
</dbReference>
<dbReference type="GO" id="GO:0005886">
    <property type="term" value="C:plasma membrane"/>
    <property type="evidence" value="ECO:0007669"/>
    <property type="project" value="TreeGrafter"/>
</dbReference>
<dbReference type="PANTHER" id="PTHR45711">
    <property type="entry name" value="CHLORIDE CHANNEL PROTEIN"/>
    <property type="match status" value="1"/>
</dbReference>
<comment type="caution">
    <text evidence="10">The sequence shown here is derived from an EMBL/GenBank/DDBJ whole genome shotgun (WGS) entry which is preliminary data.</text>
</comment>
<keyword evidence="7" id="KW-0868">Chloride</keyword>
<evidence type="ECO:0000256" key="4">
    <source>
        <dbReference type="ARBA" id="ARBA00022989"/>
    </source>
</evidence>
<reference evidence="10 11" key="1">
    <citation type="submission" date="2019-05" db="EMBL/GenBank/DDBJ databases">
        <title>Emergence of the Ug99 lineage of the wheat stem rust pathogen through somatic hybridization.</title>
        <authorList>
            <person name="Li F."/>
            <person name="Upadhyaya N.M."/>
            <person name="Sperschneider J."/>
            <person name="Matny O."/>
            <person name="Nguyen-Phuc H."/>
            <person name="Mago R."/>
            <person name="Raley C."/>
            <person name="Miller M.E."/>
            <person name="Silverstein K.A.T."/>
            <person name="Henningsen E."/>
            <person name="Hirsch C.D."/>
            <person name="Visser B."/>
            <person name="Pretorius Z.A."/>
            <person name="Steffenson B.J."/>
            <person name="Schwessinger B."/>
            <person name="Dodds P.N."/>
            <person name="Figueroa M."/>
        </authorList>
    </citation>
    <scope>NUCLEOTIDE SEQUENCE [LARGE SCALE GENOMIC DNA]</scope>
    <source>
        <strain evidence="10 11">Ug99</strain>
    </source>
</reference>
<evidence type="ECO:0000256" key="2">
    <source>
        <dbReference type="ARBA" id="ARBA00022448"/>
    </source>
</evidence>
<feature type="transmembrane region" description="Helical" evidence="9">
    <location>
        <begin position="731"/>
        <end position="752"/>
    </location>
</feature>
<comment type="subcellular location">
    <subcellularLocation>
        <location evidence="1">Membrane</location>
        <topology evidence="1">Multi-pass membrane protein</topology>
    </subcellularLocation>
</comment>
<dbReference type="PRINTS" id="PR00762">
    <property type="entry name" value="CLCHANNEL"/>
</dbReference>
<feature type="transmembrane region" description="Helical" evidence="9">
    <location>
        <begin position="758"/>
        <end position="781"/>
    </location>
</feature>
<dbReference type="EMBL" id="VDEP01000070">
    <property type="protein sequence ID" value="KAA1133962.1"/>
    <property type="molecule type" value="Genomic_DNA"/>
</dbReference>
<evidence type="ECO:0000313" key="11">
    <source>
        <dbReference type="Proteomes" id="UP000325313"/>
    </source>
</evidence>
<feature type="region of interest" description="Disordered" evidence="8">
    <location>
        <begin position="418"/>
        <end position="441"/>
    </location>
</feature>
<evidence type="ECO:0000256" key="7">
    <source>
        <dbReference type="ARBA" id="ARBA00023214"/>
    </source>
</evidence>
<dbReference type="Proteomes" id="UP000325313">
    <property type="component" value="Unassembled WGS sequence"/>
</dbReference>
<organism evidence="10 11">
    <name type="scientific">Puccinia graminis f. sp. tritici</name>
    <dbReference type="NCBI Taxonomy" id="56615"/>
    <lineage>
        <taxon>Eukaryota</taxon>
        <taxon>Fungi</taxon>
        <taxon>Dikarya</taxon>
        <taxon>Basidiomycota</taxon>
        <taxon>Pucciniomycotina</taxon>
        <taxon>Pucciniomycetes</taxon>
        <taxon>Pucciniales</taxon>
        <taxon>Pucciniaceae</taxon>
        <taxon>Puccinia</taxon>
    </lineage>
</organism>
<feature type="transmembrane region" description="Helical" evidence="9">
    <location>
        <begin position="802"/>
        <end position="822"/>
    </location>
</feature>
<evidence type="ECO:0000256" key="3">
    <source>
        <dbReference type="ARBA" id="ARBA00022692"/>
    </source>
</evidence>
<evidence type="ECO:0000256" key="8">
    <source>
        <dbReference type="SAM" id="MobiDB-lite"/>
    </source>
</evidence>
<dbReference type="SUPFAM" id="SSF81340">
    <property type="entry name" value="Clc chloride channel"/>
    <property type="match status" value="1"/>
</dbReference>
<feature type="compositionally biased region" description="Polar residues" evidence="8">
    <location>
        <begin position="1"/>
        <end position="21"/>
    </location>
</feature>
<feature type="transmembrane region" description="Helical" evidence="9">
    <location>
        <begin position="495"/>
        <end position="519"/>
    </location>
</feature>
<keyword evidence="2" id="KW-0813">Transport</keyword>
<feature type="transmembrane region" description="Helical" evidence="9">
    <location>
        <begin position="667"/>
        <end position="684"/>
    </location>
</feature>